<accession>A0AAX4J7V8</accession>
<dbReference type="Proteomes" id="UP001432109">
    <property type="component" value="Segment"/>
</dbReference>
<protein>
    <submittedName>
        <fullName evidence="1">Uncharacterized protein</fullName>
    </submittedName>
</protein>
<evidence type="ECO:0000313" key="2">
    <source>
        <dbReference type="Proteomes" id="UP001432109"/>
    </source>
</evidence>
<dbReference type="EMBL" id="PP034390">
    <property type="protein sequence ID" value="WRW34702.1"/>
    <property type="molecule type" value="Genomic_DNA"/>
</dbReference>
<name>A0AAX4J7V8_9CAUD</name>
<evidence type="ECO:0000313" key="1">
    <source>
        <dbReference type="EMBL" id="WRW34702.1"/>
    </source>
</evidence>
<gene>
    <name evidence="1" type="ORF">CF5_0015</name>
</gene>
<reference evidence="1" key="1">
    <citation type="submission" date="2023-12" db="EMBL/GenBank/DDBJ databases">
        <title>Isolation and Characterisation of Novel Lytic Bacteriophages for therapeutic applications in Prosthetic Joint Infections.</title>
        <authorList>
            <person name="Burton N."/>
            <person name="Melo L.D.R."/>
            <person name="Pearce B."/>
            <person name="Tadesse M.D."/>
            <person name="Vryonis E."/>
            <person name="Sagona A."/>
        </authorList>
    </citation>
    <scope>NUCLEOTIDE SEQUENCE</scope>
</reference>
<proteinExistence type="predicted"/>
<sequence length="130" mass="15177">MKITEEMTMLELFKYIKDNHIKDTDFTCLSTTDKTLRFVEVNNYGFIKFNSLTDLDDKYIVEKEIDNDIVFDEVVVTRHNLCNDITDNTLFNDTSINNVLDMFKATPIIIKEIHTLIGGKLTLIYKDKEV</sequence>
<organism evidence="1 2">
    <name type="scientific">Staphylococcus phage CF5</name>
    <dbReference type="NCBI Taxonomy" id="3113739"/>
    <lineage>
        <taxon>Viruses</taxon>
        <taxon>Duplodnaviria</taxon>
        <taxon>Heunggongvirae</taxon>
        <taxon>Uroviricota</taxon>
        <taxon>Caudoviricetes</taxon>
        <taxon>Herelleviridae</taxon>
        <taxon>Twortvirinae</taxon>
        <taxon>Silviavirus</taxon>
    </lineage>
</organism>